<dbReference type="InterPro" id="IPR036397">
    <property type="entry name" value="RNaseH_sf"/>
</dbReference>
<feature type="compositionally biased region" description="Basic residues" evidence="2">
    <location>
        <begin position="29"/>
        <end position="48"/>
    </location>
</feature>
<evidence type="ECO:0000313" key="5">
    <source>
        <dbReference type="Proteomes" id="UP000596660"/>
    </source>
</evidence>
<sequence>MENNNPPSDNQPNGDNSAQENQPNGNHQHANHHFHNQGRTNQPHHRPRSNIMGILVTPPPNNHILPSINFNRCVIGIFVGPNLPPQTYVQHIINQRWASRGYVRVHQSRVYFLFECFHPTYFDALVRQYSTVFEGRIINLRPYNANLIPQQISFSTSRLWVRVYGSPLEFLTEAWARRIFCHLGYLDELELIANGRLPNRSELRARMIIDITQPLILGCYIPIEGDRVIWVYFRYEGVFRFCKRCGRIGHNISNCNLCAEVGARHLSRRLTVVERDGLRVLHGPLGYPYYTNYIHGLPDTFRYRNWAINLARSEEPEDIPLEEHDRNDTVYFTGSDSSSESEVENAEAGEFIPQNREVRLSPGRRLGLTQDPYAEFMVPNLNNPLPSLSSGYTNHSSYVGNNPKNSVQSEGFSRKCTGRNMSPIFPANQLRSTPAKFRNSTYEVGESSRAVQNREPEANDALPRTMFQALGIKEWAARINRVQAQTTGLLQDITRPDQGVGTPSVARSLFLPNSPSCFGGEFVNLPMTEFDPPNSPVTPISSFNVDALFESVEKVGVKKRARGVELTPLRSCEDNMVRACSYDMGWITRNARVLRFEPGDLPAFYRNVESSINSLKTFQSLGRFSEGEEDPENRQTGSPPGFLRIDLGCEGSIGWDRNEDVIIEIDGSWQKQSGNAGFGWSFLEDGSNFENGGGSYGKTNLAVQAEFKACQLALIWARQKYYEMVKIYTNIDILVHRLKAPIQANIELQWKVKDIRRFGRSFRKCTIWKTWAC</sequence>
<keyword evidence="1" id="KW-0479">Metal-binding</keyword>
<dbReference type="CDD" id="cd06222">
    <property type="entry name" value="RNase_H_like"/>
    <property type="match status" value="1"/>
</dbReference>
<dbReference type="Pfam" id="PF14392">
    <property type="entry name" value="zf-CCHC_4"/>
    <property type="match status" value="1"/>
</dbReference>
<accession>A0A803MWP5</accession>
<keyword evidence="1" id="KW-0862">Zinc</keyword>
<evidence type="ECO:0000256" key="1">
    <source>
        <dbReference type="PROSITE-ProRule" id="PRU00047"/>
    </source>
</evidence>
<organism evidence="4 5">
    <name type="scientific">Chenopodium quinoa</name>
    <name type="common">Quinoa</name>
    <dbReference type="NCBI Taxonomy" id="63459"/>
    <lineage>
        <taxon>Eukaryota</taxon>
        <taxon>Viridiplantae</taxon>
        <taxon>Streptophyta</taxon>
        <taxon>Embryophyta</taxon>
        <taxon>Tracheophyta</taxon>
        <taxon>Spermatophyta</taxon>
        <taxon>Magnoliopsida</taxon>
        <taxon>eudicotyledons</taxon>
        <taxon>Gunneridae</taxon>
        <taxon>Pentapetalae</taxon>
        <taxon>Caryophyllales</taxon>
        <taxon>Chenopodiaceae</taxon>
        <taxon>Chenopodioideae</taxon>
        <taxon>Atripliceae</taxon>
        <taxon>Chenopodium</taxon>
    </lineage>
</organism>
<evidence type="ECO:0000256" key="2">
    <source>
        <dbReference type="SAM" id="MobiDB-lite"/>
    </source>
</evidence>
<dbReference type="Gramene" id="AUR62036625-RA">
    <property type="protein sequence ID" value="AUR62036625-RA:cds"/>
    <property type="gene ID" value="AUR62036625"/>
</dbReference>
<reference evidence="4" key="2">
    <citation type="submission" date="2021-03" db="UniProtKB">
        <authorList>
            <consortium name="EnsemblPlants"/>
        </authorList>
    </citation>
    <scope>IDENTIFICATION</scope>
</reference>
<feature type="compositionally biased region" description="Polar residues" evidence="2">
    <location>
        <begin position="1"/>
        <end position="23"/>
    </location>
</feature>
<dbReference type="InterPro" id="IPR001878">
    <property type="entry name" value="Znf_CCHC"/>
</dbReference>
<proteinExistence type="predicted"/>
<keyword evidence="1" id="KW-0863">Zinc-finger</keyword>
<feature type="domain" description="CCHC-type" evidence="3">
    <location>
        <begin position="242"/>
        <end position="255"/>
    </location>
</feature>
<dbReference type="Proteomes" id="UP000596660">
    <property type="component" value="Unplaced"/>
</dbReference>
<name>A0A803MWP5_CHEQI</name>
<protein>
    <recommendedName>
        <fullName evidence="3">CCHC-type domain-containing protein</fullName>
    </recommendedName>
</protein>
<dbReference type="InterPro" id="IPR044730">
    <property type="entry name" value="RNase_H-like_dom_plant"/>
</dbReference>
<dbReference type="PANTHER" id="PTHR31286:SF167">
    <property type="entry name" value="OS09G0268800 PROTEIN"/>
    <property type="match status" value="1"/>
</dbReference>
<evidence type="ECO:0000259" key="3">
    <source>
        <dbReference type="PROSITE" id="PS50158"/>
    </source>
</evidence>
<dbReference type="Gene3D" id="3.30.420.10">
    <property type="entry name" value="Ribonuclease H-like superfamily/Ribonuclease H"/>
    <property type="match status" value="1"/>
</dbReference>
<dbReference type="InterPro" id="IPR040256">
    <property type="entry name" value="At4g02000-like"/>
</dbReference>
<reference evidence="4" key="1">
    <citation type="journal article" date="2017" name="Nature">
        <title>The genome of Chenopodium quinoa.</title>
        <authorList>
            <person name="Jarvis D.E."/>
            <person name="Ho Y.S."/>
            <person name="Lightfoot D.J."/>
            <person name="Schmoeckel S.M."/>
            <person name="Li B."/>
            <person name="Borm T.J.A."/>
            <person name="Ohyanagi H."/>
            <person name="Mineta K."/>
            <person name="Michell C.T."/>
            <person name="Saber N."/>
            <person name="Kharbatia N.M."/>
            <person name="Rupper R.R."/>
            <person name="Sharp A.R."/>
            <person name="Dally N."/>
            <person name="Boughton B.A."/>
            <person name="Woo Y.H."/>
            <person name="Gao G."/>
            <person name="Schijlen E.G.W.M."/>
            <person name="Guo X."/>
            <person name="Momin A.A."/>
            <person name="Negrao S."/>
            <person name="Al-Babili S."/>
            <person name="Gehring C."/>
            <person name="Roessner U."/>
            <person name="Jung C."/>
            <person name="Murphy K."/>
            <person name="Arold S.T."/>
            <person name="Gojobori T."/>
            <person name="van der Linden C.G."/>
            <person name="van Loo E.N."/>
            <person name="Jellen E.N."/>
            <person name="Maughan P.J."/>
            <person name="Tester M."/>
        </authorList>
    </citation>
    <scope>NUCLEOTIDE SEQUENCE [LARGE SCALE GENOMIC DNA]</scope>
    <source>
        <strain evidence="4">cv. PI 614886</strain>
    </source>
</reference>
<evidence type="ECO:0000313" key="4">
    <source>
        <dbReference type="EnsemblPlants" id="AUR62036625-RA:cds"/>
    </source>
</evidence>
<feature type="region of interest" description="Disordered" evidence="2">
    <location>
        <begin position="1"/>
        <end position="54"/>
    </location>
</feature>
<dbReference type="InterPro" id="IPR025836">
    <property type="entry name" value="Zn_knuckle_CX2CX4HX4C"/>
</dbReference>
<dbReference type="GO" id="GO:0003676">
    <property type="term" value="F:nucleic acid binding"/>
    <property type="evidence" value="ECO:0007669"/>
    <property type="project" value="InterPro"/>
</dbReference>
<dbReference type="Pfam" id="PF13456">
    <property type="entry name" value="RVT_3"/>
    <property type="match status" value="1"/>
</dbReference>
<dbReference type="AlphaFoldDB" id="A0A803MWP5"/>
<dbReference type="GO" id="GO:0008270">
    <property type="term" value="F:zinc ion binding"/>
    <property type="evidence" value="ECO:0007669"/>
    <property type="project" value="UniProtKB-KW"/>
</dbReference>
<dbReference type="InterPro" id="IPR002156">
    <property type="entry name" value="RNaseH_domain"/>
</dbReference>
<keyword evidence="5" id="KW-1185">Reference proteome</keyword>
<dbReference type="PANTHER" id="PTHR31286">
    <property type="entry name" value="GLYCINE-RICH CELL WALL STRUCTURAL PROTEIN 1.8-LIKE"/>
    <property type="match status" value="1"/>
</dbReference>
<dbReference type="EnsemblPlants" id="AUR62036625-RA">
    <property type="protein sequence ID" value="AUR62036625-RA:cds"/>
    <property type="gene ID" value="AUR62036625"/>
</dbReference>
<dbReference type="InterPro" id="IPR012337">
    <property type="entry name" value="RNaseH-like_sf"/>
</dbReference>
<dbReference type="SUPFAM" id="SSF53098">
    <property type="entry name" value="Ribonuclease H-like"/>
    <property type="match status" value="1"/>
</dbReference>
<dbReference type="GO" id="GO:0004523">
    <property type="term" value="F:RNA-DNA hybrid ribonuclease activity"/>
    <property type="evidence" value="ECO:0007669"/>
    <property type="project" value="InterPro"/>
</dbReference>
<dbReference type="PROSITE" id="PS50158">
    <property type="entry name" value="ZF_CCHC"/>
    <property type="match status" value="1"/>
</dbReference>